<evidence type="ECO:0000256" key="1">
    <source>
        <dbReference type="SAM" id="MobiDB-lite"/>
    </source>
</evidence>
<evidence type="ECO:0000313" key="3">
    <source>
        <dbReference type="Proteomes" id="UP001189429"/>
    </source>
</evidence>
<name>A0ABN9YHT5_9DINO</name>
<feature type="compositionally biased region" description="Pro residues" evidence="1">
    <location>
        <begin position="84"/>
        <end position="107"/>
    </location>
</feature>
<feature type="region of interest" description="Disordered" evidence="1">
    <location>
        <begin position="19"/>
        <end position="148"/>
    </location>
</feature>
<accession>A0ABN9YHT5</accession>
<feature type="compositionally biased region" description="Basic residues" evidence="1">
    <location>
        <begin position="124"/>
        <end position="133"/>
    </location>
</feature>
<feature type="non-terminal residue" evidence="2">
    <location>
        <position position="1"/>
    </location>
</feature>
<dbReference type="EMBL" id="CAUYUJ010022706">
    <property type="protein sequence ID" value="CAK0912158.1"/>
    <property type="molecule type" value="Genomic_DNA"/>
</dbReference>
<reference evidence="2" key="1">
    <citation type="submission" date="2023-10" db="EMBL/GenBank/DDBJ databases">
        <authorList>
            <person name="Chen Y."/>
            <person name="Shah S."/>
            <person name="Dougan E. K."/>
            <person name="Thang M."/>
            <person name="Chan C."/>
        </authorList>
    </citation>
    <scope>NUCLEOTIDE SEQUENCE [LARGE SCALE GENOMIC DNA]</scope>
</reference>
<feature type="non-terminal residue" evidence="2">
    <location>
        <position position="148"/>
    </location>
</feature>
<evidence type="ECO:0000313" key="2">
    <source>
        <dbReference type="EMBL" id="CAK0912158.1"/>
    </source>
</evidence>
<keyword evidence="3" id="KW-1185">Reference proteome</keyword>
<sequence length="148" mass="15463">GGAAQVGSRLVTGAGLAAQCSARARSTSGRLQRRKALRHPLLAIRRAQTPARLPRHLRSRSSGEAAPPPGRPSDDTSQWDAYANPPPADAGPPSTGTPPPAAPPVLLRPPAGTALGGYAGGRPRQPRHHRQGRPHQAWQQRPAPRPGA</sequence>
<comment type="caution">
    <text evidence="2">The sequence shown here is derived from an EMBL/GenBank/DDBJ whole genome shotgun (WGS) entry which is preliminary data.</text>
</comment>
<gene>
    <name evidence="2" type="ORF">PCOR1329_LOCUS85774</name>
</gene>
<dbReference type="Proteomes" id="UP001189429">
    <property type="component" value="Unassembled WGS sequence"/>
</dbReference>
<proteinExistence type="predicted"/>
<organism evidence="2 3">
    <name type="scientific">Prorocentrum cordatum</name>
    <dbReference type="NCBI Taxonomy" id="2364126"/>
    <lineage>
        <taxon>Eukaryota</taxon>
        <taxon>Sar</taxon>
        <taxon>Alveolata</taxon>
        <taxon>Dinophyceae</taxon>
        <taxon>Prorocentrales</taxon>
        <taxon>Prorocentraceae</taxon>
        <taxon>Prorocentrum</taxon>
    </lineage>
</organism>
<protein>
    <submittedName>
        <fullName evidence="2">Uncharacterized protein</fullName>
    </submittedName>
</protein>